<feature type="region of interest" description="Disordered" evidence="5">
    <location>
        <begin position="670"/>
        <end position="749"/>
    </location>
</feature>
<feature type="domain" description="DEP" evidence="6">
    <location>
        <begin position="1326"/>
        <end position="1401"/>
    </location>
</feature>
<feature type="compositionally biased region" description="Polar residues" evidence="5">
    <location>
        <begin position="927"/>
        <end position="953"/>
    </location>
</feature>
<dbReference type="EMBL" id="LN483211">
    <property type="protein sequence ID" value="CDZ97520.1"/>
    <property type="molecule type" value="Genomic_DNA"/>
</dbReference>
<evidence type="ECO:0000259" key="6">
    <source>
        <dbReference type="PROSITE" id="PS50186"/>
    </source>
</evidence>
<dbReference type="GO" id="GO:1904262">
    <property type="term" value="P:negative regulation of TORC1 signaling"/>
    <property type="evidence" value="ECO:0007669"/>
    <property type="project" value="TreeGrafter"/>
</dbReference>
<protein>
    <recommendedName>
        <fullName evidence="3">Vacuolar membrane-associated protein IML1</fullName>
    </recommendedName>
    <alternativeName>
        <fullName evidence="4">Vacuolar membrane-associated protein iml1</fullName>
    </alternativeName>
</protein>
<dbReference type="SUPFAM" id="SSF46785">
    <property type="entry name" value="Winged helix' DNA-binding domain"/>
    <property type="match status" value="1"/>
</dbReference>
<evidence type="ECO:0000256" key="1">
    <source>
        <dbReference type="ARBA" id="ARBA00004148"/>
    </source>
</evidence>
<proteinExistence type="inferred from homology"/>
<feature type="region of interest" description="Disordered" evidence="5">
    <location>
        <begin position="566"/>
        <end position="638"/>
    </location>
</feature>
<dbReference type="InterPro" id="IPR000591">
    <property type="entry name" value="DEP_dom"/>
</dbReference>
<reference evidence="7" key="1">
    <citation type="submission" date="2014-08" db="EMBL/GenBank/DDBJ databases">
        <authorList>
            <person name="Sharma Rahul"/>
            <person name="Thines Marco"/>
        </authorList>
    </citation>
    <scope>NUCLEOTIDE SEQUENCE</scope>
</reference>
<evidence type="ECO:0000256" key="5">
    <source>
        <dbReference type="SAM" id="MobiDB-lite"/>
    </source>
</evidence>
<dbReference type="SMART" id="SM00049">
    <property type="entry name" value="DEP"/>
    <property type="match status" value="1"/>
</dbReference>
<evidence type="ECO:0000256" key="3">
    <source>
        <dbReference type="ARBA" id="ARBA00018529"/>
    </source>
</evidence>
<dbReference type="GO" id="GO:1990130">
    <property type="term" value="C:GATOR1 complex"/>
    <property type="evidence" value="ECO:0007669"/>
    <property type="project" value="TreeGrafter"/>
</dbReference>
<evidence type="ECO:0000313" key="7">
    <source>
        <dbReference type="EMBL" id="CDZ97520.1"/>
    </source>
</evidence>
<dbReference type="InterPro" id="IPR036388">
    <property type="entry name" value="WH-like_DNA-bd_sf"/>
</dbReference>
<dbReference type="PANTHER" id="PTHR13179">
    <property type="entry name" value="DEP DOMAIN CONTAINING PROTEIN 5"/>
    <property type="match status" value="1"/>
</dbReference>
<dbReference type="PANTHER" id="PTHR13179:SF8">
    <property type="entry name" value="GATOR COMPLEX PROTEIN DEPDC5"/>
    <property type="match status" value="1"/>
</dbReference>
<feature type="compositionally biased region" description="Low complexity" evidence="5">
    <location>
        <begin position="731"/>
        <end position="749"/>
    </location>
</feature>
<dbReference type="GO" id="GO:0005774">
    <property type="term" value="C:vacuolar membrane"/>
    <property type="evidence" value="ECO:0007669"/>
    <property type="project" value="UniProtKB-SubCell"/>
</dbReference>
<feature type="region of interest" description="Disordered" evidence="5">
    <location>
        <begin position="925"/>
        <end position="955"/>
    </location>
</feature>
<comment type="subcellular location">
    <subcellularLocation>
        <location evidence="1">Vacuole membrane</location>
        <topology evidence="1">Peripheral membrane protein</topology>
    </subcellularLocation>
</comment>
<dbReference type="InterPro" id="IPR036390">
    <property type="entry name" value="WH_DNA-bd_sf"/>
</dbReference>
<evidence type="ECO:0000256" key="4">
    <source>
        <dbReference type="ARBA" id="ARBA00021881"/>
    </source>
</evidence>
<dbReference type="Gene3D" id="1.10.10.10">
    <property type="entry name" value="Winged helix-like DNA-binding domain superfamily/Winged helix DNA-binding domain"/>
    <property type="match status" value="1"/>
</dbReference>
<feature type="region of interest" description="Disordered" evidence="5">
    <location>
        <begin position="810"/>
        <end position="886"/>
    </location>
</feature>
<dbReference type="Pfam" id="PF12257">
    <property type="entry name" value="IML1"/>
    <property type="match status" value="1"/>
</dbReference>
<name>A0A0F7SGL6_PHARH</name>
<dbReference type="InterPro" id="IPR048255">
    <property type="entry name" value="IML1_N"/>
</dbReference>
<comment type="similarity">
    <text evidence="2">Belongs to the IML1 family.</text>
</comment>
<sequence length="1678" mass="188567">MSSAASSLSRSKIARRSTSSYVKPAVTMHEPIVQLSFWLHDDKDWPHRVVLNPKSFPMAKHGDVIKVTFIEKEHTGIRTDDEDSGSAPHGVSGSGLGSGSGAGQGRKAEDFLFKFDAEAFDTLKNKGVQNLNISIHKTPCQIFGLNPNSGTIRLEIVDPATRTADYVEILFKDQYIGRSDMWRVGVSLEDSCIHVGQKISFMGCIKAEIKNIYINQRKISSSFMSARTKTIYRSASARCVLFLQLCKEMYEFDEDGERYYEKIMHGFLPELFARWQALKTNHVVSIILFSRVYYDSDEKELIDAPIGYDPDSGWYKDFYKVCVDIESNLNTRAVITQLKTELASFQKEVLLDHHHKEGQKALILGSLSYAFQGNVLEALNLALNPYDRHRVDRDLTRTGLAIMIITPGTGYFKVDKDLLRLTSDRCNDHGLGIELICLNKMPLHSVPLFSFKTASAKDPTEEFRSALGSWWDPTGTIKPPVGMRDPLFSDGPATGGVEHVQFYHSVHFWIYACYWSKSSDKLYRPDSFIPRVKMAQVQNLGVLNHDLTPIVLPFLDDELHLNDSHVSNTSSVSDDRVKQQQFDENIFGDSKRRIPNRPANRSHHSASSRLQYHRSASVHSYPNQEIPDEFSHRSASPQSSMFGFGGSSFKSQSLLQNAFSHERARLLSANGLPSANPLSHNLRPSRNQRDLSPSPRSEDPPALPTFAKRQLPAQNTSALSASLVPPNPIPSRMTNTSRTSSSGSVASAVTVKPQFKDTAKDLLKQLSKDEDETHEPGPAVEAPVVTKKPSKPNFVSMIGSRFFYPFVSSTPSTPASKAPASSSVSSTTPSASRPASPAPSSTSHRSSSKPSTVPVVDTKPMSSLSKQTKGIKPIPSTPEVNRSESNPMIVIPQAIPRATPSNSVHPTPRNSYNARMMEAPAHCAHGSNANFDQPQRQNTTRSTLRPSASSKPNGSVVKHWITLDENRRWQHVVPGGVYTHQIKWKSMVVPACLPITATDLPSDEFLEENFVEYSANYPMEYKDESPFIKPKDGKITMEMVVREMAMQRLAQGFQAVVASSDSVPEIPLPEPSLIRDDRHVHRKHRTDILQTETIRKNRTTIPLPGGASEALRSKTSIFLSWSNTIHRLDMNEESQSITVRRYTRKPTYSIAPKEYEAMVWTQGSSGFQKVQASFHYPAARLASFNWSKLDENIIGNAIGPADIIHGITLWRTRYILIPSENRPSPIVLTGTNSLGETLSLDEIYVEGAQQLVALFAKARWHPSDENPENFKTIELLQTTLDPSTCWLDQVLLKDLRSRQSKAAPQRNKLLISKMTLPQLMKFVSDPKTGIPLKDLFWNFDVYPDAFSGEQLVNWLCENFRDLTTRERATVWGSKLFDEGFVAHIHNKHKFIDGNYIYQLHPPDGPPPKPIRSWFRSKSSSSSATAPSTPTGSLKERKPLEMQSDIVINLDPQGRSDRAETAYLHYDVAHNYKIGYHFEISWVGSTAQFIEEMRQSWSQKIAKYGLRLVESPIEQISSISVRNAFRSCHKIKLALKPPTEEEFNPNLPFDRRPTCYYFECALLTDLGFILDAESDKHFVKNSVNLHYHRKAAYDYSQFVHKSGLAFVQVLDDSEGFLWLENKMFTETTKEAKSAGRSTRERAAELLAHIERICSSPEVLQVHYDTARKAREIELRYVGC</sequence>
<accession>A0A0F7SGL6</accession>
<feature type="compositionally biased region" description="Low complexity" evidence="5">
    <location>
        <begin position="1416"/>
        <end position="1432"/>
    </location>
</feature>
<feature type="compositionally biased region" description="Polar residues" evidence="5">
    <location>
        <begin position="671"/>
        <end position="695"/>
    </location>
</feature>
<dbReference type="GO" id="GO:0035556">
    <property type="term" value="P:intracellular signal transduction"/>
    <property type="evidence" value="ECO:0007669"/>
    <property type="project" value="InterPro"/>
</dbReference>
<dbReference type="Pfam" id="PF00610">
    <property type="entry name" value="DEP"/>
    <property type="match status" value="1"/>
</dbReference>
<dbReference type="GO" id="GO:0005096">
    <property type="term" value="F:GTPase activator activity"/>
    <property type="evidence" value="ECO:0007669"/>
    <property type="project" value="InterPro"/>
</dbReference>
<dbReference type="PROSITE" id="PS50186">
    <property type="entry name" value="DEP"/>
    <property type="match status" value="1"/>
</dbReference>
<feature type="compositionally biased region" description="Gly residues" evidence="5">
    <location>
        <begin position="92"/>
        <end position="103"/>
    </location>
</feature>
<evidence type="ECO:0000256" key="2">
    <source>
        <dbReference type="ARBA" id="ARBA00005643"/>
    </source>
</evidence>
<dbReference type="InterPro" id="IPR027244">
    <property type="entry name" value="IML1"/>
</dbReference>
<organism evidence="7">
    <name type="scientific">Phaffia rhodozyma</name>
    <name type="common">Yeast</name>
    <name type="synonym">Xanthophyllomyces dendrorhous</name>
    <dbReference type="NCBI Taxonomy" id="264483"/>
    <lineage>
        <taxon>Eukaryota</taxon>
        <taxon>Fungi</taxon>
        <taxon>Dikarya</taxon>
        <taxon>Basidiomycota</taxon>
        <taxon>Agaricomycotina</taxon>
        <taxon>Tremellomycetes</taxon>
        <taxon>Cystofilobasidiales</taxon>
        <taxon>Mrakiaceae</taxon>
        <taxon>Phaffia</taxon>
    </lineage>
</organism>
<dbReference type="GO" id="GO:0010508">
    <property type="term" value="P:positive regulation of autophagy"/>
    <property type="evidence" value="ECO:0007669"/>
    <property type="project" value="TreeGrafter"/>
</dbReference>
<feature type="region of interest" description="Disordered" evidence="5">
    <location>
        <begin position="76"/>
        <end position="103"/>
    </location>
</feature>
<dbReference type="Pfam" id="PF19418">
    <property type="entry name" value="DEPDC5_CTD"/>
    <property type="match status" value="1"/>
</dbReference>
<feature type="compositionally biased region" description="Low complexity" evidence="5">
    <location>
        <begin position="810"/>
        <end position="854"/>
    </location>
</feature>
<feature type="region of interest" description="Disordered" evidence="5">
    <location>
        <begin position="1408"/>
        <end position="1435"/>
    </location>
</feature>
<dbReference type="InterPro" id="IPR045838">
    <property type="entry name" value="DEPDC5_CTD"/>
</dbReference>